<evidence type="ECO:0000313" key="2">
    <source>
        <dbReference type="EMBL" id="PWU23482.1"/>
    </source>
</evidence>
<proteinExistence type="predicted"/>
<keyword evidence="1" id="KW-1133">Transmembrane helix</keyword>
<dbReference type="AlphaFoldDB" id="A0A317JNW4"/>
<dbReference type="Proteomes" id="UP000246104">
    <property type="component" value="Unassembled WGS sequence"/>
</dbReference>
<gene>
    <name evidence="2" type="ORF">C5B42_02920</name>
</gene>
<dbReference type="EMBL" id="PSRQ01000032">
    <property type="protein sequence ID" value="PWU23482.1"/>
    <property type="molecule type" value="Genomic_DNA"/>
</dbReference>
<organism evidence="2 3">
    <name type="scientific">Candidatus Cerribacteria bacterium 'Amazon FNV 2010 28 9'</name>
    <dbReference type="NCBI Taxonomy" id="2081795"/>
    <lineage>
        <taxon>Bacteria</taxon>
        <taxon>Candidatus Cerribacteria</taxon>
    </lineage>
</organism>
<protein>
    <submittedName>
        <fullName evidence="2">Uncharacterized protein</fullName>
    </submittedName>
</protein>
<reference evidence="2 3" key="1">
    <citation type="submission" date="2018-02" db="EMBL/GenBank/DDBJ databases">
        <title>Genomic Reconstructions from Amazon Rainforest and Pasture Soil Reveal Novel Insights into the Physiology of Candidate Phyla in Tropical Sites.</title>
        <authorList>
            <person name="Kroeger M.E."/>
            <person name="Delmont T."/>
            <person name="Eren A.M."/>
            <person name="Guo J."/>
            <person name="Meyer K.M."/>
            <person name="Khan K."/>
            <person name="Rodrigues J.L.M."/>
            <person name="Bohannan B.J.M."/>
            <person name="Tringe S."/>
            <person name="Borges C.D."/>
            <person name="Tiedje J."/>
            <person name="Tsai S.M."/>
            <person name="Nusslein K."/>
        </authorList>
    </citation>
    <scope>NUCLEOTIDE SEQUENCE [LARGE SCALE GENOMIC DNA]</scope>
    <source>
        <strain evidence="2">Amazon FNV 2010 28 9</strain>
    </source>
</reference>
<keyword evidence="1" id="KW-0812">Transmembrane</keyword>
<keyword evidence="1" id="KW-0472">Membrane</keyword>
<evidence type="ECO:0000256" key="1">
    <source>
        <dbReference type="SAM" id="Phobius"/>
    </source>
</evidence>
<sequence>MLTETKTYQMLLSGCTAHDQSIILSQIRRFAKSSHLEEKITSNGEKKVWLIYTIVPAVASAFFSLLKDAKVTYNIAQPVEETQEEQLPQL</sequence>
<comment type="caution">
    <text evidence="2">The sequence shown here is derived from an EMBL/GenBank/DDBJ whole genome shotgun (WGS) entry which is preliminary data.</text>
</comment>
<name>A0A317JNW4_9BACT</name>
<feature type="transmembrane region" description="Helical" evidence="1">
    <location>
        <begin position="49"/>
        <end position="66"/>
    </location>
</feature>
<evidence type="ECO:0000313" key="3">
    <source>
        <dbReference type="Proteomes" id="UP000246104"/>
    </source>
</evidence>
<accession>A0A317JNW4</accession>